<sequence>MGTKVFGPRACAGPGVWKIFLCAFLKPLLLRVCVSVCVRFRLGLRLGFRVPLILQSSSSSSLSHPQV</sequence>
<gene>
    <name evidence="1" type="ORF">RIF29_08318</name>
</gene>
<name>A0AAN9FQM0_CROPI</name>
<proteinExistence type="predicted"/>
<organism evidence="1 2">
    <name type="scientific">Crotalaria pallida</name>
    <name type="common">Smooth rattlebox</name>
    <name type="synonym">Crotalaria striata</name>
    <dbReference type="NCBI Taxonomy" id="3830"/>
    <lineage>
        <taxon>Eukaryota</taxon>
        <taxon>Viridiplantae</taxon>
        <taxon>Streptophyta</taxon>
        <taxon>Embryophyta</taxon>
        <taxon>Tracheophyta</taxon>
        <taxon>Spermatophyta</taxon>
        <taxon>Magnoliopsida</taxon>
        <taxon>eudicotyledons</taxon>
        <taxon>Gunneridae</taxon>
        <taxon>Pentapetalae</taxon>
        <taxon>rosids</taxon>
        <taxon>fabids</taxon>
        <taxon>Fabales</taxon>
        <taxon>Fabaceae</taxon>
        <taxon>Papilionoideae</taxon>
        <taxon>50 kb inversion clade</taxon>
        <taxon>genistoids sensu lato</taxon>
        <taxon>core genistoids</taxon>
        <taxon>Crotalarieae</taxon>
        <taxon>Crotalaria</taxon>
    </lineage>
</organism>
<accession>A0AAN9FQM0</accession>
<comment type="caution">
    <text evidence="1">The sequence shown here is derived from an EMBL/GenBank/DDBJ whole genome shotgun (WGS) entry which is preliminary data.</text>
</comment>
<dbReference type="AlphaFoldDB" id="A0AAN9FQM0"/>
<dbReference type="Proteomes" id="UP001372338">
    <property type="component" value="Unassembled WGS sequence"/>
</dbReference>
<dbReference type="EMBL" id="JAYWIO010000002">
    <property type="protein sequence ID" value="KAK7280812.1"/>
    <property type="molecule type" value="Genomic_DNA"/>
</dbReference>
<keyword evidence="2" id="KW-1185">Reference proteome</keyword>
<evidence type="ECO:0000313" key="1">
    <source>
        <dbReference type="EMBL" id="KAK7280812.1"/>
    </source>
</evidence>
<reference evidence="1 2" key="1">
    <citation type="submission" date="2024-01" db="EMBL/GenBank/DDBJ databases">
        <title>The genomes of 5 underutilized Papilionoideae crops provide insights into root nodulation and disease resistanc.</title>
        <authorList>
            <person name="Yuan L."/>
        </authorList>
    </citation>
    <scope>NUCLEOTIDE SEQUENCE [LARGE SCALE GENOMIC DNA]</scope>
    <source>
        <strain evidence="1">ZHUSHIDOU_FW_LH</strain>
        <tissue evidence="1">Leaf</tissue>
    </source>
</reference>
<evidence type="ECO:0000313" key="2">
    <source>
        <dbReference type="Proteomes" id="UP001372338"/>
    </source>
</evidence>
<protein>
    <submittedName>
        <fullName evidence="1">Uncharacterized protein</fullName>
    </submittedName>
</protein>